<dbReference type="HOGENOM" id="CLU_2677740_0_0_1"/>
<evidence type="ECO:0000313" key="1">
    <source>
        <dbReference type="EMBL" id="KIK53224.1"/>
    </source>
</evidence>
<proteinExistence type="predicted"/>
<name>A0A0D0BUF1_9AGAR</name>
<dbReference type="Proteomes" id="UP000053593">
    <property type="component" value="Unassembled WGS sequence"/>
</dbReference>
<keyword evidence="2" id="KW-1185">Reference proteome</keyword>
<dbReference type="AlphaFoldDB" id="A0A0D0BUF1"/>
<protein>
    <submittedName>
        <fullName evidence="1">Uncharacterized protein</fullName>
    </submittedName>
</protein>
<reference evidence="1 2" key="1">
    <citation type="submission" date="2014-04" db="EMBL/GenBank/DDBJ databases">
        <title>Evolutionary Origins and Diversification of the Mycorrhizal Mutualists.</title>
        <authorList>
            <consortium name="DOE Joint Genome Institute"/>
            <consortium name="Mycorrhizal Genomics Consortium"/>
            <person name="Kohler A."/>
            <person name="Kuo A."/>
            <person name="Nagy L.G."/>
            <person name="Floudas D."/>
            <person name="Copeland A."/>
            <person name="Barry K.W."/>
            <person name="Cichocki N."/>
            <person name="Veneault-Fourrey C."/>
            <person name="LaButti K."/>
            <person name="Lindquist E.A."/>
            <person name="Lipzen A."/>
            <person name="Lundell T."/>
            <person name="Morin E."/>
            <person name="Murat C."/>
            <person name="Riley R."/>
            <person name="Ohm R."/>
            <person name="Sun H."/>
            <person name="Tunlid A."/>
            <person name="Henrissat B."/>
            <person name="Grigoriev I.V."/>
            <person name="Hibbett D.S."/>
            <person name="Martin F."/>
        </authorList>
    </citation>
    <scope>NUCLEOTIDE SEQUENCE [LARGE SCALE GENOMIC DNA]</scope>
    <source>
        <strain evidence="1 2">FD-317 M1</strain>
    </source>
</reference>
<evidence type="ECO:0000313" key="2">
    <source>
        <dbReference type="Proteomes" id="UP000053593"/>
    </source>
</evidence>
<gene>
    <name evidence="1" type="ORF">GYMLUDRAFT_943560</name>
</gene>
<sequence>VPTAACILSSLSSAHQRSSFPNHNISKLKVKSLVESQQCLMNKPVRSTLHVQCSMNHSFIPNHITIQQSSRSNSP</sequence>
<accession>A0A0D0BUF1</accession>
<organism evidence="1 2">
    <name type="scientific">Collybiopsis luxurians FD-317 M1</name>
    <dbReference type="NCBI Taxonomy" id="944289"/>
    <lineage>
        <taxon>Eukaryota</taxon>
        <taxon>Fungi</taxon>
        <taxon>Dikarya</taxon>
        <taxon>Basidiomycota</taxon>
        <taxon>Agaricomycotina</taxon>
        <taxon>Agaricomycetes</taxon>
        <taxon>Agaricomycetidae</taxon>
        <taxon>Agaricales</taxon>
        <taxon>Marasmiineae</taxon>
        <taxon>Omphalotaceae</taxon>
        <taxon>Collybiopsis</taxon>
        <taxon>Collybiopsis luxurians</taxon>
    </lineage>
</organism>
<feature type="non-terminal residue" evidence="1">
    <location>
        <position position="1"/>
    </location>
</feature>
<dbReference type="EMBL" id="KN834832">
    <property type="protein sequence ID" value="KIK53224.1"/>
    <property type="molecule type" value="Genomic_DNA"/>
</dbReference>